<dbReference type="InParanoid" id="E9H6I1"/>
<sequence length="51" mass="5997">MSILYFSSIYLITYLSCTIILLDVRERFHDVIISNHPNCSNFTIKLLTAFR</sequence>
<keyword evidence="3" id="KW-1185">Reference proteome</keyword>
<feature type="transmembrane region" description="Helical" evidence="1">
    <location>
        <begin position="6"/>
        <end position="24"/>
    </location>
</feature>
<protein>
    <submittedName>
        <fullName evidence="2">Uncharacterized protein</fullName>
    </submittedName>
</protein>
<evidence type="ECO:0000256" key="1">
    <source>
        <dbReference type="SAM" id="Phobius"/>
    </source>
</evidence>
<dbReference type="KEGG" id="dpx:DAPPUDRAFT_308114"/>
<dbReference type="HOGENOM" id="CLU_3108520_0_0_1"/>
<reference evidence="2 3" key="1">
    <citation type="journal article" date="2011" name="Science">
        <title>The ecoresponsive genome of Daphnia pulex.</title>
        <authorList>
            <person name="Colbourne J.K."/>
            <person name="Pfrender M.E."/>
            <person name="Gilbert D."/>
            <person name="Thomas W.K."/>
            <person name="Tucker A."/>
            <person name="Oakley T.H."/>
            <person name="Tokishita S."/>
            <person name="Aerts A."/>
            <person name="Arnold G.J."/>
            <person name="Basu M.K."/>
            <person name="Bauer D.J."/>
            <person name="Caceres C.E."/>
            <person name="Carmel L."/>
            <person name="Casola C."/>
            <person name="Choi J.H."/>
            <person name="Detter J.C."/>
            <person name="Dong Q."/>
            <person name="Dusheyko S."/>
            <person name="Eads B.D."/>
            <person name="Frohlich T."/>
            <person name="Geiler-Samerotte K.A."/>
            <person name="Gerlach D."/>
            <person name="Hatcher P."/>
            <person name="Jogdeo S."/>
            <person name="Krijgsveld J."/>
            <person name="Kriventseva E.V."/>
            <person name="Kultz D."/>
            <person name="Laforsch C."/>
            <person name="Lindquist E."/>
            <person name="Lopez J."/>
            <person name="Manak J.R."/>
            <person name="Muller J."/>
            <person name="Pangilinan J."/>
            <person name="Patwardhan R.P."/>
            <person name="Pitluck S."/>
            <person name="Pritham E.J."/>
            <person name="Rechtsteiner A."/>
            <person name="Rho M."/>
            <person name="Rogozin I.B."/>
            <person name="Sakarya O."/>
            <person name="Salamov A."/>
            <person name="Schaack S."/>
            <person name="Shapiro H."/>
            <person name="Shiga Y."/>
            <person name="Skalitzky C."/>
            <person name="Smith Z."/>
            <person name="Souvorov A."/>
            <person name="Sung W."/>
            <person name="Tang Z."/>
            <person name="Tsuchiya D."/>
            <person name="Tu H."/>
            <person name="Vos H."/>
            <person name="Wang M."/>
            <person name="Wolf Y.I."/>
            <person name="Yamagata H."/>
            <person name="Yamada T."/>
            <person name="Ye Y."/>
            <person name="Shaw J.R."/>
            <person name="Andrews J."/>
            <person name="Crease T.J."/>
            <person name="Tang H."/>
            <person name="Lucas S.M."/>
            <person name="Robertson H.M."/>
            <person name="Bork P."/>
            <person name="Koonin E.V."/>
            <person name="Zdobnov E.M."/>
            <person name="Grigoriev I.V."/>
            <person name="Lynch M."/>
            <person name="Boore J.L."/>
        </authorList>
    </citation>
    <scope>NUCLEOTIDE SEQUENCE [LARGE SCALE GENOMIC DNA]</scope>
</reference>
<keyword evidence="1" id="KW-1133">Transmembrane helix</keyword>
<proteinExistence type="predicted"/>
<keyword evidence="1" id="KW-0472">Membrane</keyword>
<dbReference type="AlphaFoldDB" id="E9H6I1"/>
<name>E9H6I1_DAPPU</name>
<organism evidence="2 3">
    <name type="scientific">Daphnia pulex</name>
    <name type="common">Water flea</name>
    <dbReference type="NCBI Taxonomy" id="6669"/>
    <lineage>
        <taxon>Eukaryota</taxon>
        <taxon>Metazoa</taxon>
        <taxon>Ecdysozoa</taxon>
        <taxon>Arthropoda</taxon>
        <taxon>Crustacea</taxon>
        <taxon>Branchiopoda</taxon>
        <taxon>Diplostraca</taxon>
        <taxon>Cladocera</taxon>
        <taxon>Anomopoda</taxon>
        <taxon>Daphniidae</taxon>
        <taxon>Daphnia</taxon>
    </lineage>
</organism>
<dbReference type="Proteomes" id="UP000000305">
    <property type="component" value="Unassembled WGS sequence"/>
</dbReference>
<dbReference type="EMBL" id="GL732597">
    <property type="protein sequence ID" value="EFX72663.1"/>
    <property type="molecule type" value="Genomic_DNA"/>
</dbReference>
<evidence type="ECO:0000313" key="3">
    <source>
        <dbReference type="Proteomes" id="UP000000305"/>
    </source>
</evidence>
<accession>E9H6I1</accession>
<keyword evidence="1" id="KW-0812">Transmembrane</keyword>
<gene>
    <name evidence="2" type="ORF">DAPPUDRAFT_308114</name>
</gene>
<evidence type="ECO:0000313" key="2">
    <source>
        <dbReference type="EMBL" id="EFX72663.1"/>
    </source>
</evidence>